<evidence type="ECO:0000313" key="2">
    <source>
        <dbReference type="EMBL" id="QEX22741.1"/>
    </source>
</evidence>
<dbReference type="KEGG" id="hadh:FRZ61_26730"/>
<keyword evidence="3" id="KW-1185">Reference proteome</keyword>
<feature type="region of interest" description="Disordered" evidence="1">
    <location>
        <begin position="1"/>
        <end position="43"/>
    </location>
</feature>
<evidence type="ECO:0000313" key="3">
    <source>
        <dbReference type="Proteomes" id="UP000325797"/>
    </source>
</evidence>
<dbReference type="AlphaFoldDB" id="A0A5J6MZG7"/>
<protein>
    <submittedName>
        <fullName evidence="2">Uncharacterized protein</fullName>
    </submittedName>
</protein>
<feature type="compositionally biased region" description="Basic and acidic residues" evidence="1">
    <location>
        <begin position="34"/>
        <end position="43"/>
    </location>
</feature>
<proteinExistence type="predicted"/>
<reference evidence="2 3" key="1">
    <citation type="submission" date="2019-08" db="EMBL/GenBank/DDBJ databases">
        <title>Hyperibacter terrae gen. nov., sp. nov. and Hyperibacter viscosus sp. nov., two new members in the family Rhodospirillaceae isolated from the rhizosphere of Hypericum perforatum.</title>
        <authorList>
            <person name="Noviana Z."/>
        </authorList>
    </citation>
    <scope>NUCLEOTIDE SEQUENCE [LARGE SCALE GENOMIC DNA]</scope>
    <source>
        <strain evidence="2 3">R5959</strain>
    </source>
</reference>
<name>A0A5J6MZG7_9PROT</name>
<sequence>MLGSPPAMQETIRPVAGPVGPEGRSGARSVRPRRAGEDTARSRQTELLILCARIGFNP</sequence>
<evidence type="ECO:0000256" key="1">
    <source>
        <dbReference type="SAM" id="MobiDB-lite"/>
    </source>
</evidence>
<accession>A0A5J6MZG7</accession>
<dbReference type="Proteomes" id="UP000325797">
    <property type="component" value="Chromosome"/>
</dbReference>
<gene>
    <name evidence="2" type="ORF">FRZ61_26730</name>
</gene>
<dbReference type="EMBL" id="CP042582">
    <property type="protein sequence ID" value="QEX22741.1"/>
    <property type="molecule type" value="Genomic_DNA"/>
</dbReference>
<organism evidence="2 3">
    <name type="scientific">Hypericibacter adhaerens</name>
    <dbReference type="NCBI Taxonomy" id="2602016"/>
    <lineage>
        <taxon>Bacteria</taxon>
        <taxon>Pseudomonadati</taxon>
        <taxon>Pseudomonadota</taxon>
        <taxon>Alphaproteobacteria</taxon>
        <taxon>Rhodospirillales</taxon>
        <taxon>Dongiaceae</taxon>
        <taxon>Hypericibacter</taxon>
    </lineage>
</organism>